<reference evidence="2" key="1">
    <citation type="journal article" date="2019" name="Int. J. Syst. Evol. Microbiol.">
        <title>The Global Catalogue of Microorganisms (GCM) 10K type strain sequencing project: providing services to taxonomists for standard genome sequencing and annotation.</title>
        <authorList>
            <consortium name="The Broad Institute Genomics Platform"/>
            <consortium name="The Broad Institute Genome Sequencing Center for Infectious Disease"/>
            <person name="Wu L."/>
            <person name="Ma J."/>
        </authorList>
    </citation>
    <scope>NUCLEOTIDE SEQUENCE [LARGE SCALE GENOMIC DNA]</scope>
    <source>
        <strain evidence="2">JCM 17986</strain>
    </source>
</reference>
<dbReference type="SUPFAM" id="SSF54211">
    <property type="entry name" value="Ribosomal protein S5 domain 2-like"/>
    <property type="match status" value="1"/>
</dbReference>
<dbReference type="SUPFAM" id="SSF55060">
    <property type="entry name" value="GHMP Kinase, C-terminal domain"/>
    <property type="match status" value="1"/>
</dbReference>
<comment type="caution">
    <text evidence="1">The sequence shown here is derived from an EMBL/GenBank/DDBJ whole genome shotgun (WGS) entry which is preliminary data.</text>
</comment>
<dbReference type="InterPro" id="IPR036554">
    <property type="entry name" value="GHMP_kinase_C_sf"/>
</dbReference>
<proteinExistence type="predicted"/>
<sequence>MALVDRRDAAPVLRVVPFSFAQAFGHAPTGVWTAPYAVRLAGVPGREGITVPVGANVVMAAAPRTDGILRIGSLDRPLESVEVPVHGTGHHVPGWAAPIVETAHALARLGGPGPGADLLLHADLPDDTGLAPSVPLSSATALAWTALHGPRLTALTLDALLRNTVDPPHDTADGNALRSAALCGGDGHALLVGSAGPVGEQPCDLAAAGLRMMLIVPREQPPARGAAASVAASLRSARDEVRRAGRMAALLRDGLMAEALALVTATQRARVPGYGGSWADTDPVVAAACRAGAFGARAAGGGTAVAAFLPVAAAVRVRTAVAAVFREQGRPVPRFLTMVGGAAAGAAHA</sequence>
<dbReference type="InterPro" id="IPR014721">
    <property type="entry name" value="Ribsml_uS5_D2-typ_fold_subgr"/>
</dbReference>
<dbReference type="InterPro" id="IPR020568">
    <property type="entry name" value="Ribosomal_Su5_D2-typ_SF"/>
</dbReference>
<evidence type="ECO:0000313" key="1">
    <source>
        <dbReference type="EMBL" id="GAA4966630.1"/>
    </source>
</evidence>
<dbReference type="EMBL" id="BAABHS010000011">
    <property type="protein sequence ID" value="GAA4966630.1"/>
    <property type="molecule type" value="Genomic_DNA"/>
</dbReference>
<organism evidence="1 2">
    <name type="scientific">Yinghuangia aomiensis</name>
    <dbReference type="NCBI Taxonomy" id="676205"/>
    <lineage>
        <taxon>Bacteria</taxon>
        <taxon>Bacillati</taxon>
        <taxon>Actinomycetota</taxon>
        <taxon>Actinomycetes</taxon>
        <taxon>Kitasatosporales</taxon>
        <taxon>Streptomycetaceae</taxon>
        <taxon>Yinghuangia</taxon>
    </lineage>
</organism>
<accession>A0ABP9HBP4</accession>
<dbReference type="Proteomes" id="UP001500466">
    <property type="component" value="Unassembled WGS sequence"/>
</dbReference>
<keyword evidence="2" id="KW-1185">Reference proteome</keyword>
<name>A0ABP9HBP4_9ACTN</name>
<gene>
    <name evidence="1" type="primary">galK_1</name>
    <name evidence="1" type="ORF">GCM10023205_34090</name>
</gene>
<protein>
    <submittedName>
        <fullName evidence="1">Galactokinase</fullName>
    </submittedName>
</protein>
<evidence type="ECO:0000313" key="2">
    <source>
        <dbReference type="Proteomes" id="UP001500466"/>
    </source>
</evidence>
<dbReference type="RefSeq" id="WP_345676350.1">
    <property type="nucleotide sequence ID" value="NZ_BAABHS010000011.1"/>
</dbReference>
<dbReference type="Gene3D" id="3.30.230.10">
    <property type="match status" value="1"/>
</dbReference>